<proteinExistence type="predicted"/>
<dbReference type="Proteomes" id="UP001341135">
    <property type="component" value="Chromosome"/>
</dbReference>
<protein>
    <recommendedName>
        <fullName evidence="3">MYM-type domain-containing protein</fullName>
    </recommendedName>
</protein>
<organism evidence="1 2">
    <name type="scientific">Pyrodictium abyssi</name>
    <dbReference type="NCBI Taxonomy" id="54256"/>
    <lineage>
        <taxon>Archaea</taxon>
        <taxon>Thermoproteota</taxon>
        <taxon>Thermoprotei</taxon>
        <taxon>Desulfurococcales</taxon>
        <taxon>Pyrodictiaceae</taxon>
        <taxon>Pyrodictium</taxon>
    </lineage>
</organism>
<name>A0ABM8IYM7_9CREN</name>
<sequence length="64" mass="7682">MARPIAPWRVFVERCVADCAERYYRRYGSDYDNVTATYYCQEGCRRVLYGDALRQHVYAIFEED</sequence>
<dbReference type="EMBL" id="AP028907">
    <property type="protein sequence ID" value="BES81258.1"/>
    <property type="molecule type" value="Genomic_DNA"/>
</dbReference>
<accession>A0ABM8IYM7</accession>
<evidence type="ECO:0008006" key="3">
    <source>
        <dbReference type="Google" id="ProtNLM"/>
    </source>
</evidence>
<gene>
    <name evidence="1" type="ORF">PABY_08250</name>
</gene>
<evidence type="ECO:0000313" key="2">
    <source>
        <dbReference type="Proteomes" id="UP001341135"/>
    </source>
</evidence>
<reference evidence="1 2" key="1">
    <citation type="submission" date="2023-09" db="EMBL/GenBank/DDBJ databases">
        <title>Pyrofollis japonicus gen. nov. sp. nov., a novel member of the family Pyrodictiaceae isolated from the Iheya North hydrothermal field.</title>
        <authorList>
            <person name="Miyazaki U."/>
            <person name="Sanari M."/>
            <person name="Tame A."/>
            <person name="Kitajima M."/>
            <person name="Okamoto A."/>
            <person name="Sawayama S."/>
            <person name="Miyazaki J."/>
            <person name="Takai K."/>
            <person name="Nakagawa S."/>
        </authorList>
    </citation>
    <scope>NUCLEOTIDE SEQUENCE [LARGE SCALE GENOMIC DNA]</scope>
    <source>
        <strain evidence="1 2">AV2</strain>
    </source>
</reference>
<evidence type="ECO:0000313" key="1">
    <source>
        <dbReference type="EMBL" id="BES81258.1"/>
    </source>
</evidence>
<keyword evidence="2" id="KW-1185">Reference proteome</keyword>